<feature type="region of interest" description="Disordered" evidence="1">
    <location>
        <begin position="1"/>
        <end position="26"/>
    </location>
</feature>
<organism evidence="2 3">
    <name type="scientific">Culex pipiens pipiens</name>
    <name type="common">Northern house mosquito</name>
    <dbReference type="NCBI Taxonomy" id="38569"/>
    <lineage>
        <taxon>Eukaryota</taxon>
        <taxon>Metazoa</taxon>
        <taxon>Ecdysozoa</taxon>
        <taxon>Arthropoda</taxon>
        <taxon>Hexapoda</taxon>
        <taxon>Insecta</taxon>
        <taxon>Pterygota</taxon>
        <taxon>Neoptera</taxon>
        <taxon>Endopterygota</taxon>
        <taxon>Diptera</taxon>
        <taxon>Nematocera</taxon>
        <taxon>Culicoidea</taxon>
        <taxon>Culicidae</taxon>
        <taxon>Culicinae</taxon>
        <taxon>Culicini</taxon>
        <taxon>Culex</taxon>
        <taxon>Culex</taxon>
    </lineage>
</organism>
<name>A0ABD1D8G1_CULPP</name>
<protein>
    <recommendedName>
        <fullName evidence="4">Ig-like domain-containing protein</fullName>
    </recommendedName>
</protein>
<dbReference type="InterPro" id="IPR036179">
    <property type="entry name" value="Ig-like_dom_sf"/>
</dbReference>
<dbReference type="InterPro" id="IPR013783">
    <property type="entry name" value="Ig-like_fold"/>
</dbReference>
<comment type="caution">
    <text evidence="2">The sequence shown here is derived from an EMBL/GenBank/DDBJ whole genome shotgun (WGS) entry which is preliminary data.</text>
</comment>
<evidence type="ECO:0000313" key="3">
    <source>
        <dbReference type="Proteomes" id="UP001562425"/>
    </source>
</evidence>
<evidence type="ECO:0000256" key="1">
    <source>
        <dbReference type="SAM" id="MobiDB-lite"/>
    </source>
</evidence>
<dbReference type="Proteomes" id="UP001562425">
    <property type="component" value="Unassembled WGS sequence"/>
</dbReference>
<dbReference type="EMBL" id="JBEHCU010006961">
    <property type="protein sequence ID" value="KAL1395852.1"/>
    <property type="molecule type" value="Genomic_DNA"/>
</dbReference>
<reference evidence="2 3" key="1">
    <citation type="submission" date="2024-05" db="EMBL/GenBank/DDBJ databases">
        <title>Culex pipiens pipiens assembly and annotation.</title>
        <authorList>
            <person name="Alout H."/>
            <person name="Durand T."/>
        </authorList>
    </citation>
    <scope>NUCLEOTIDE SEQUENCE [LARGE SCALE GENOMIC DNA]</scope>
    <source>
        <strain evidence="2">HA-2024</strain>
        <tissue evidence="2">Whole body</tissue>
    </source>
</reference>
<dbReference type="AlphaFoldDB" id="A0ABD1D8G1"/>
<evidence type="ECO:0000313" key="2">
    <source>
        <dbReference type="EMBL" id="KAL1395852.1"/>
    </source>
</evidence>
<dbReference type="Gene3D" id="2.60.40.10">
    <property type="entry name" value="Immunoglobulins"/>
    <property type="match status" value="1"/>
</dbReference>
<dbReference type="SUPFAM" id="SSF48726">
    <property type="entry name" value="Immunoglobulin"/>
    <property type="match status" value="1"/>
</dbReference>
<gene>
    <name evidence="2" type="ORF">pipiens_010938</name>
</gene>
<keyword evidence="3" id="KW-1185">Reference proteome</keyword>
<proteinExistence type="predicted"/>
<accession>A0ABD1D8G1</accession>
<feature type="non-terminal residue" evidence="2">
    <location>
        <position position="1"/>
    </location>
</feature>
<evidence type="ECO:0008006" key="4">
    <source>
        <dbReference type="Google" id="ProtNLM"/>
    </source>
</evidence>
<sequence length="624" mass="69559">IPSVNDNYRPRSNVHELSAASHRTPPPPLVDMLRSFRETRFRPAKRWHTQSSLVTTTVLLQLLLALGQNVTLAADPVGTGGPSVVHEGDDALLTCVVMTPYNNDTVLWRKGPNEILAAGTSRVTSDKRISILHDDCQQELSSKHPNTRRTRAIVDPDRTSFTQQILGVVEAPPVRSSQHTRNWWTTLGAPWKPEEGRTRSYGSIPLSAIGEGQQEVRSKHSQAQQAHPNTCRTRAIVDLDRTSFTQQILGVVEAPPVRSSQHTRNWWTTLGAPWKPEEGRTRSYGSIPLSAIGEGQQEVRSKHSQAQQAHPITCRTRAIVDLDRTSFTQQILGVVEAPPVRSSQHTRNWWTTLGAPWKPEEGRTRSYGSIPLSAIGEGQQEVRSKHSQAQQAHPNTCRTRAIVDLDRTSFTQQILGVVEAPPVRSSQHTRNWWTTLGAPWKPEEGRTRSYGSGGLSAIGEGQQEVRSKHSQAQQAHPNTCRTRAIVDLDRTSFTQQILGVVEAPPVRSSQHTRNWWTTLGAPWKPEEGRTRSYGSIPLSAIGEGQQEVRSKHSQAQQAHPSTCRTRAIVDLDRTSFTQQILGVVEAPPVRSSQHTRNWWTTLGAPWRLEEGRTRSYGSIPLSEI</sequence>